<dbReference type="OrthoDB" id="4898680at2759"/>
<feature type="region of interest" description="Disordered" evidence="5">
    <location>
        <begin position="1"/>
        <end position="22"/>
    </location>
</feature>
<evidence type="ECO:0000313" key="7">
    <source>
        <dbReference type="EMBL" id="OGM50527.1"/>
    </source>
</evidence>
<dbReference type="SMART" id="SM00906">
    <property type="entry name" value="Fungal_trans"/>
    <property type="match status" value="1"/>
</dbReference>
<comment type="subcellular location">
    <subcellularLocation>
        <location evidence="1">Nucleus</location>
    </subcellularLocation>
</comment>
<reference evidence="7 8" key="1">
    <citation type="journal article" date="2016" name="Genome Biol. Evol.">
        <title>Draft genome sequence of an aflatoxigenic Aspergillus species, A. bombycis.</title>
        <authorList>
            <person name="Moore G.G."/>
            <person name="Mack B.M."/>
            <person name="Beltz S.B."/>
            <person name="Gilbert M.K."/>
        </authorList>
    </citation>
    <scope>NUCLEOTIDE SEQUENCE [LARGE SCALE GENOMIC DNA]</scope>
    <source>
        <strain evidence="8">NRRL 26010</strain>
    </source>
</reference>
<keyword evidence="2" id="KW-0805">Transcription regulation</keyword>
<evidence type="ECO:0000256" key="1">
    <source>
        <dbReference type="ARBA" id="ARBA00004123"/>
    </source>
</evidence>
<feature type="domain" description="Xylanolytic transcriptional activator regulatory" evidence="6">
    <location>
        <begin position="257"/>
        <end position="331"/>
    </location>
</feature>
<dbReference type="Proteomes" id="UP000179179">
    <property type="component" value="Unassembled WGS sequence"/>
</dbReference>
<dbReference type="PANTHER" id="PTHR31001">
    <property type="entry name" value="UNCHARACTERIZED TRANSCRIPTIONAL REGULATORY PROTEIN"/>
    <property type="match status" value="1"/>
</dbReference>
<keyword evidence="3" id="KW-0804">Transcription</keyword>
<dbReference type="Pfam" id="PF04082">
    <property type="entry name" value="Fungal_trans"/>
    <property type="match status" value="1"/>
</dbReference>
<dbReference type="GO" id="GO:0005634">
    <property type="term" value="C:nucleus"/>
    <property type="evidence" value="ECO:0007669"/>
    <property type="project" value="UniProtKB-SubCell"/>
</dbReference>
<gene>
    <name evidence="7" type="ORF">ABOM_000966</name>
</gene>
<dbReference type="InterPro" id="IPR050613">
    <property type="entry name" value="Sec_Metabolite_Reg"/>
</dbReference>
<protein>
    <recommendedName>
        <fullName evidence="6">Xylanolytic transcriptional activator regulatory domain-containing protein</fullName>
    </recommendedName>
</protein>
<proteinExistence type="predicted"/>
<dbReference type="STRING" id="109264.A0A1F8AFS3"/>
<comment type="caution">
    <text evidence="7">The sequence shown here is derived from an EMBL/GenBank/DDBJ whole genome shotgun (WGS) entry which is preliminary data.</text>
</comment>
<evidence type="ECO:0000256" key="5">
    <source>
        <dbReference type="SAM" id="MobiDB-lite"/>
    </source>
</evidence>
<dbReference type="CDD" id="cd12148">
    <property type="entry name" value="fungal_TF_MHR"/>
    <property type="match status" value="1"/>
</dbReference>
<accession>A0A1F8AFS3</accession>
<dbReference type="EMBL" id="LYCR01000003">
    <property type="protein sequence ID" value="OGM50527.1"/>
    <property type="molecule type" value="Genomic_DNA"/>
</dbReference>
<keyword evidence="4" id="KW-0539">Nucleus</keyword>
<keyword evidence="8" id="KW-1185">Reference proteome</keyword>
<dbReference type="AlphaFoldDB" id="A0A1F8AFS3"/>
<organism evidence="7 8">
    <name type="scientific">Aspergillus bombycis</name>
    <dbReference type="NCBI Taxonomy" id="109264"/>
    <lineage>
        <taxon>Eukaryota</taxon>
        <taxon>Fungi</taxon>
        <taxon>Dikarya</taxon>
        <taxon>Ascomycota</taxon>
        <taxon>Pezizomycotina</taxon>
        <taxon>Eurotiomycetes</taxon>
        <taxon>Eurotiomycetidae</taxon>
        <taxon>Eurotiales</taxon>
        <taxon>Aspergillaceae</taxon>
        <taxon>Aspergillus</taxon>
    </lineage>
</organism>
<dbReference type="GO" id="GO:0008270">
    <property type="term" value="F:zinc ion binding"/>
    <property type="evidence" value="ECO:0007669"/>
    <property type="project" value="InterPro"/>
</dbReference>
<dbReference type="GeneID" id="34444356"/>
<evidence type="ECO:0000313" key="8">
    <source>
        <dbReference type="Proteomes" id="UP000179179"/>
    </source>
</evidence>
<evidence type="ECO:0000259" key="6">
    <source>
        <dbReference type="SMART" id="SM00906"/>
    </source>
</evidence>
<evidence type="ECO:0000256" key="2">
    <source>
        <dbReference type="ARBA" id="ARBA00023015"/>
    </source>
</evidence>
<name>A0A1F8AFS3_9EURO</name>
<dbReference type="RefSeq" id="XP_022394244.1">
    <property type="nucleotide sequence ID" value="XM_022528096.1"/>
</dbReference>
<evidence type="ECO:0000256" key="3">
    <source>
        <dbReference type="ARBA" id="ARBA00023163"/>
    </source>
</evidence>
<dbReference type="PANTHER" id="PTHR31001:SF40">
    <property type="entry name" value="ZN(II)2CYS6 TRANSCRIPTION FACTOR (EUROFUNG)"/>
    <property type="match status" value="1"/>
</dbReference>
<evidence type="ECO:0000256" key="4">
    <source>
        <dbReference type="ARBA" id="ARBA00023242"/>
    </source>
</evidence>
<sequence>MTKLSKVSAGGPDMAPRTRINQDTDHSLTSALTKISPLSCTYLGSTSFLSVFRETQPGLSPNPIPHAVLRGRWSHDHRFVASRLVRLLPAFQLYEELIIGHYERTPTTIIPLQLILQPLKMVRTYLETNGWGKDLQHEEIYSKITRNTARPLPDLRSTSSPWDFYTLFTGANLRWEFIGIIFSFAGLGALSSEEKLFNIKGQGLMSAKVFAEEMIAASTICIEICKQLDTVNDLMIWLYVTHGALASESFGETSHRSYELLGDLVSHVYALGLHRFQSSENDVPFFISETRKRLFVTSYRWDKNLATLLGRPPRLPYHYCETSLPLDIEDDLILHHDSLEPLLQQLGPDGWNIKGVHSGTLRHATLLRLRFMISVLLEQVLELSLGRRTPDFTEKLRTTYEQCLQMWTQIPQEYHYSADSWEVLSPLSCVAIIVVHFEYLYTVFQVERIRSRENQDDTKDLLDTSMKVISAVNDLMKHREQAGNNILKRFFCVLLFNALAPAGVLATEMHRCTIAETPVPCSSSRSEIIRKLSVFVSWLGSADPSISHTNRTCVDINKVITKLLDDTLNHQPSRRYAKRLPDLIQDHGLFEETSSGSVMPLASVEDLPDLATFGTSADFLSWLDDLGFENTLPELLF</sequence>
<dbReference type="GO" id="GO:0006351">
    <property type="term" value="P:DNA-templated transcription"/>
    <property type="evidence" value="ECO:0007669"/>
    <property type="project" value="InterPro"/>
</dbReference>
<dbReference type="InterPro" id="IPR007219">
    <property type="entry name" value="XnlR_reg_dom"/>
</dbReference>
<dbReference type="GO" id="GO:0003677">
    <property type="term" value="F:DNA binding"/>
    <property type="evidence" value="ECO:0007669"/>
    <property type="project" value="InterPro"/>
</dbReference>